<comment type="caution">
    <text evidence="6">The sequence shown here is derived from an EMBL/GenBank/DDBJ whole genome shotgun (WGS) entry which is preliminary data.</text>
</comment>
<evidence type="ECO:0000313" key="6">
    <source>
        <dbReference type="EMBL" id="NXN13646.1"/>
    </source>
</evidence>
<dbReference type="OrthoDB" id="9947540at2759"/>
<evidence type="ECO:0000256" key="3">
    <source>
        <dbReference type="ARBA" id="ARBA00022989"/>
    </source>
</evidence>
<sequence>MMDGEIFIATLVPSGNTTPNPSMMLEQKTMFAFVVLLFIFLCILNLHCFQILLN</sequence>
<protein>
    <submittedName>
        <fullName evidence="6">CTXN3 protein</fullName>
    </submittedName>
</protein>
<keyword evidence="2 5" id="KW-0812">Transmembrane</keyword>
<keyword evidence="4 5" id="KW-0472">Membrane</keyword>
<comment type="subcellular location">
    <subcellularLocation>
        <location evidence="1">Membrane</location>
        <topology evidence="1">Single-pass membrane protein</topology>
    </subcellularLocation>
</comment>
<feature type="non-terminal residue" evidence="6">
    <location>
        <position position="1"/>
    </location>
</feature>
<gene>
    <name evidence="6" type="primary">Ctxn3</name>
    <name evidence="6" type="ORF">INDMAC_R10079</name>
</gene>
<reference evidence="6 7" key="1">
    <citation type="submission" date="2019-09" db="EMBL/GenBank/DDBJ databases">
        <title>Bird 10,000 Genomes (B10K) Project - Family phase.</title>
        <authorList>
            <person name="Zhang G."/>
        </authorList>
    </citation>
    <scope>NUCLEOTIDE SEQUENCE [LARGE SCALE GENOMIC DNA]</scope>
    <source>
        <strain evidence="6">B10K-DU-001-78</strain>
        <tissue evidence="6">Muscle</tissue>
    </source>
</reference>
<keyword evidence="7" id="KW-1185">Reference proteome</keyword>
<feature type="non-terminal residue" evidence="6">
    <location>
        <position position="54"/>
    </location>
</feature>
<organism evidence="6 7">
    <name type="scientific">Indicator maculatus</name>
    <name type="common">spotted honeyguide</name>
    <dbReference type="NCBI Taxonomy" id="545262"/>
    <lineage>
        <taxon>Eukaryota</taxon>
        <taxon>Metazoa</taxon>
        <taxon>Chordata</taxon>
        <taxon>Craniata</taxon>
        <taxon>Vertebrata</taxon>
        <taxon>Euteleostomi</taxon>
        <taxon>Archelosauria</taxon>
        <taxon>Archosauria</taxon>
        <taxon>Dinosauria</taxon>
        <taxon>Saurischia</taxon>
        <taxon>Theropoda</taxon>
        <taxon>Coelurosauria</taxon>
        <taxon>Aves</taxon>
        <taxon>Neognathae</taxon>
        <taxon>Neoaves</taxon>
        <taxon>Telluraves</taxon>
        <taxon>Coraciimorphae</taxon>
        <taxon>Piciformes</taxon>
        <taxon>Indicatoridae</taxon>
        <taxon>Indicator</taxon>
    </lineage>
</organism>
<evidence type="ECO:0000256" key="5">
    <source>
        <dbReference type="SAM" id="Phobius"/>
    </source>
</evidence>
<dbReference type="Pfam" id="PF11057">
    <property type="entry name" value="Cortexin"/>
    <property type="match status" value="1"/>
</dbReference>
<name>A0A7L1GKI7_9PICI</name>
<evidence type="ECO:0000256" key="4">
    <source>
        <dbReference type="ARBA" id="ARBA00023136"/>
    </source>
</evidence>
<feature type="transmembrane region" description="Helical" evidence="5">
    <location>
        <begin position="30"/>
        <end position="53"/>
    </location>
</feature>
<evidence type="ECO:0000256" key="2">
    <source>
        <dbReference type="ARBA" id="ARBA00022692"/>
    </source>
</evidence>
<accession>A0A7L1GKI7</accession>
<evidence type="ECO:0000313" key="7">
    <source>
        <dbReference type="Proteomes" id="UP000557230"/>
    </source>
</evidence>
<dbReference type="Proteomes" id="UP000557230">
    <property type="component" value="Unassembled WGS sequence"/>
</dbReference>
<dbReference type="AlphaFoldDB" id="A0A7L1GKI7"/>
<dbReference type="InterPro" id="IPR020066">
    <property type="entry name" value="Cortexin"/>
</dbReference>
<proteinExistence type="predicted"/>
<dbReference type="GO" id="GO:0016020">
    <property type="term" value="C:membrane"/>
    <property type="evidence" value="ECO:0007669"/>
    <property type="project" value="UniProtKB-SubCell"/>
</dbReference>
<dbReference type="EMBL" id="VXBD01008378">
    <property type="protein sequence ID" value="NXN13646.1"/>
    <property type="molecule type" value="Genomic_DNA"/>
</dbReference>
<keyword evidence="3 5" id="KW-1133">Transmembrane helix</keyword>
<evidence type="ECO:0000256" key="1">
    <source>
        <dbReference type="ARBA" id="ARBA00004167"/>
    </source>
</evidence>